<evidence type="ECO:0000256" key="4">
    <source>
        <dbReference type="SAM" id="MobiDB-lite"/>
    </source>
</evidence>
<dbReference type="InterPro" id="IPR014818">
    <property type="entry name" value="Phage/plasmid_primase_P4_C"/>
</dbReference>
<dbReference type="Pfam" id="PF08706">
    <property type="entry name" value="D5_N"/>
    <property type="match status" value="1"/>
</dbReference>
<keyword evidence="1" id="KW-0547">Nucleotide-binding</keyword>
<dbReference type="RefSeq" id="WP_122902772.1">
    <property type="nucleotide sequence ID" value="NZ_RHHS01000004.1"/>
</dbReference>
<dbReference type="InterPro" id="IPR027417">
    <property type="entry name" value="P-loop_NTPase"/>
</dbReference>
<dbReference type="AlphaFoldDB" id="A0A3M8BF32"/>
<gene>
    <name evidence="6" type="ORF">EDM57_00230</name>
</gene>
<dbReference type="SUPFAM" id="SSF52540">
    <property type="entry name" value="P-loop containing nucleoside triphosphate hydrolases"/>
    <property type="match status" value="1"/>
</dbReference>
<keyword evidence="7" id="KW-1185">Reference proteome</keyword>
<sequence length="599" mass="67920">MVGTQRLEEIQNLIQEAVSAFEAGDMGAPFEPPVLAALVEVASQDVAEFQRLRDKLTSVGVPKRDLNAALKKVAEEARNSTSQQGGQPLFTLEQIQELQSKGFVIDAQKGVVNIDPHLFAKYVMNKYHLVFTVGERFYFYKNGVWKPLREKQLHRLLYREIEAVQEGAWNPSWEGRYMAILQRSATFVEEFDTDRDYINLANGMFNTNTFVLEPHDPNKYSSIQNSIEYDPAAECPTFNRFLYEIFQGDEQTIKVVQEIMGYCCTSETRAHKMFIFEGIGSNGKSVLIELIEHLVGRQNTSHVAMNELNHPFARAELVGKILNVSAENEFNEKGLNTQHIKTIVAGDMIRVENKFEKGFSYKPKCKLLFALNTLPATLDRSHGFFRRLVIVPFRRIFKGAEVDKNLLQKLLAELPGIFNFAMEGLKRLREQDFEFSTSKAIQQAVSNYKSEQNPVIPFVADYIRVGSPDDRLGSNELHEAFLTWCRRTGETDFSAITVKRRQVFYDAFKTALLEAGIPAPDRKNSGGWRYFPGLVLLDKPEDDLSKLFEDDDSTEVLPQAESANVTQKKSLIKPPAPKKVSPPVKKKATNEVPSEILLS</sequence>
<accession>A0A3M8BF32</accession>
<dbReference type="SMART" id="SM00885">
    <property type="entry name" value="D5_N"/>
    <property type="match status" value="1"/>
</dbReference>
<dbReference type="PROSITE" id="PS51206">
    <property type="entry name" value="SF3_HELICASE_1"/>
    <property type="match status" value="1"/>
</dbReference>
<evidence type="ECO:0000256" key="3">
    <source>
        <dbReference type="ARBA" id="ARBA00022840"/>
    </source>
</evidence>
<evidence type="ECO:0000259" key="5">
    <source>
        <dbReference type="PROSITE" id="PS51206"/>
    </source>
</evidence>
<keyword evidence="3" id="KW-0067">ATP-binding</keyword>
<proteinExistence type="predicted"/>
<organism evidence="6 7">
    <name type="scientific">Brevibacillus gelatini</name>
    <dbReference type="NCBI Taxonomy" id="1655277"/>
    <lineage>
        <taxon>Bacteria</taxon>
        <taxon>Bacillati</taxon>
        <taxon>Bacillota</taxon>
        <taxon>Bacilli</taxon>
        <taxon>Bacillales</taxon>
        <taxon>Paenibacillaceae</taxon>
        <taxon>Brevibacillus</taxon>
    </lineage>
</organism>
<dbReference type="Proteomes" id="UP000268829">
    <property type="component" value="Unassembled WGS sequence"/>
</dbReference>
<dbReference type="OrthoDB" id="9763644at2"/>
<dbReference type="InterPro" id="IPR006500">
    <property type="entry name" value="Helicase_put_C_phage/plasmid"/>
</dbReference>
<dbReference type="Gene3D" id="3.40.50.300">
    <property type="entry name" value="P-loop containing nucleotide triphosphate hydrolases"/>
    <property type="match status" value="1"/>
</dbReference>
<dbReference type="PANTHER" id="PTHR35372">
    <property type="entry name" value="ATP BINDING PROTEIN-RELATED"/>
    <property type="match status" value="1"/>
</dbReference>
<keyword evidence="2" id="KW-0378">Hydrolase</keyword>
<evidence type="ECO:0000256" key="2">
    <source>
        <dbReference type="ARBA" id="ARBA00022801"/>
    </source>
</evidence>
<dbReference type="GO" id="GO:0016787">
    <property type="term" value="F:hydrolase activity"/>
    <property type="evidence" value="ECO:0007669"/>
    <property type="project" value="UniProtKB-KW"/>
</dbReference>
<dbReference type="Pfam" id="PF19263">
    <property type="entry name" value="DUF5906"/>
    <property type="match status" value="1"/>
</dbReference>
<feature type="region of interest" description="Disordered" evidence="4">
    <location>
        <begin position="550"/>
        <end position="599"/>
    </location>
</feature>
<evidence type="ECO:0000313" key="6">
    <source>
        <dbReference type="EMBL" id="RNB62019.1"/>
    </source>
</evidence>
<feature type="domain" description="SF3 helicase" evidence="5">
    <location>
        <begin position="251"/>
        <end position="406"/>
    </location>
</feature>
<protein>
    <recommendedName>
        <fullName evidence="5">SF3 helicase domain-containing protein</fullName>
    </recommendedName>
</protein>
<comment type="caution">
    <text evidence="6">The sequence shown here is derived from an EMBL/GenBank/DDBJ whole genome shotgun (WGS) entry which is preliminary data.</text>
</comment>
<dbReference type="InterPro" id="IPR045455">
    <property type="entry name" value="NrS-1_pol-like_helicase"/>
</dbReference>
<dbReference type="InterPro" id="IPR051620">
    <property type="entry name" value="ORF904-like_C"/>
</dbReference>
<dbReference type="GO" id="GO:0005524">
    <property type="term" value="F:ATP binding"/>
    <property type="evidence" value="ECO:0007669"/>
    <property type="project" value="UniProtKB-KW"/>
</dbReference>
<dbReference type="PANTHER" id="PTHR35372:SF2">
    <property type="entry name" value="SF3 HELICASE DOMAIN-CONTAINING PROTEIN"/>
    <property type="match status" value="1"/>
</dbReference>
<dbReference type="EMBL" id="RHHS01000004">
    <property type="protein sequence ID" value="RNB62019.1"/>
    <property type="molecule type" value="Genomic_DNA"/>
</dbReference>
<dbReference type="NCBIfam" id="TIGR01613">
    <property type="entry name" value="primase_Cterm"/>
    <property type="match status" value="1"/>
</dbReference>
<evidence type="ECO:0000256" key="1">
    <source>
        <dbReference type="ARBA" id="ARBA00022741"/>
    </source>
</evidence>
<evidence type="ECO:0000313" key="7">
    <source>
        <dbReference type="Proteomes" id="UP000268829"/>
    </source>
</evidence>
<reference evidence="6 7" key="1">
    <citation type="submission" date="2018-10" db="EMBL/GenBank/DDBJ databases">
        <title>Phylogenomics of Brevibacillus.</title>
        <authorList>
            <person name="Dunlap C."/>
        </authorList>
    </citation>
    <scope>NUCLEOTIDE SEQUENCE [LARGE SCALE GENOMIC DNA]</scope>
    <source>
        <strain evidence="6 7">DSM 100115</strain>
    </source>
</reference>
<dbReference type="InterPro" id="IPR014015">
    <property type="entry name" value="Helicase_SF3_DNA-vir"/>
</dbReference>
<name>A0A3M8BF32_9BACL</name>